<evidence type="ECO:0000256" key="9">
    <source>
        <dbReference type="RuleBase" id="RU363093"/>
    </source>
</evidence>
<protein>
    <recommendedName>
        <fullName evidence="6 9">Aminopyrimidine aminohydrolase</fullName>
        <ecNumber evidence="5 9">3.5.99.2</ecNumber>
    </recommendedName>
</protein>
<dbReference type="GO" id="GO:0009228">
    <property type="term" value="P:thiamine biosynthetic process"/>
    <property type="evidence" value="ECO:0007669"/>
    <property type="project" value="UniProtKB-KW"/>
</dbReference>
<name>A0A0R2CKH1_9LACO</name>
<comment type="caution">
    <text evidence="11">The sequence shown here is derived from an EMBL/GenBank/DDBJ whole genome shotgun (WGS) entry which is preliminary data.</text>
</comment>
<dbReference type="UniPathway" id="UPA00060"/>
<evidence type="ECO:0000256" key="6">
    <source>
        <dbReference type="ARBA" id="ARBA00013647"/>
    </source>
</evidence>
<dbReference type="EC" id="3.5.99.2" evidence="5 9"/>
<dbReference type="Proteomes" id="UP000051131">
    <property type="component" value="Unassembled WGS sequence"/>
</dbReference>
<feature type="domain" description="Thiaminase-2/PQQC" evidence="10">
    <location>
        <begin position="17"/>
        <end position="228"/>
    </location>
</feature>
<keyword evidence="9" id="KW-0378">Hydrolase</keyword>
<evidence type="ECO:0000313" key="12">
    <source>
        <dbReference type="Proteomes" id="UP000051131"/>
    </source>
</evidence>
<dbReference type="PANTHER" id="PTHR43198:SF2">
    <property type="entry name" value="SI:CH1073-67J19.1-RELATED"/>
    <property type="match status" value="1"/>
</dbReference>
<organism evidence="11 12">
    <name type="scientific">Liquorilactobacillus cacaonum DSM 21116</name>
    <dbReference type="NCBI Taxonomy" id="1423729"/>
    <lineage>
        <taxon>Bacteria</taxon>
        <taxon>Bacillati</taxon>
        <taxon>Bacillota</taxon>
        <taxon>Bacilli</taxon>
        <taxon>Lactobacillales</taxon>
        <taxon>Lactobacillaceae</taxon>
        <taxon>Liquorilactobacillus</taxon>
    </lineage>
</organism>
<dbReference type="EMBL" id="AYZE01000008">
    <property type="protein sequence ID" value="KRM92081.1"/>
    <property type="molecule type" value="Genomic_DNA"/>
</dbReference>
<dbReference type="CDD" id="cd19360">
    <property type="entry name" value="TenA_C_SaTenA-like"/>
    <property type="match status" value="1"/>
</dbReference>
<evidence type="ECO:0000256" key="1">
    <source>
        <dbReference type="ARBA" id="ARBA00001881"/>
    </source>
</evidence>
<keyword evidence="12" id="KW-1185">Reference proteome</keyword>
<accession>A0A0R2CKH1</accession>
<comment type="function">
    <text evidence="9">Catalyzes an amino-pyrimidine hydrolysis reaction at the C5' of the pyrimidine moiety of thiamine compounds, a reaction that is part of a thiamine salvage pathway.</text>
</comment>
<dbReference type="InterPro" id="IPR016084">
    <property type="entry name" value="Haem_Oase-like_multi-hlx"/>
</dbReference>
<dbReference type="GO" id="GO:0005829">
    <property type="term" value="C:cytosol"/>
    <property type="evidence" value="ECO:0007669"/>
    <property type="project" value="TreeGrafter"/>
</dbReference>
<reference evidence="11 12" key="1">
    <citation type="journal article" date="2015" name="Genome Announc.">
        <title>Expanding the biotechnology potential of lactobacilli through comparative genomics of 213 strains and associated genera.</title>
        <authorList>
            <person name="Sun Z."/>
            <person name="Harris H.M."/>
            <person name="McCann A."/>
            <person name="Guo C."/>
            <person name="Argimon S."/>
            <person name="Zhang W."/>
            <person name="Yang X."/>
            <person name="Jeffery I.B."/>
            <person name="Cooney J.C."/>
            <person name="Kagawa T.F."/>
            <person name="Liu W."/>
            <person name="Song Y."/>
            <person name="Salvetti E."/>
            <person name="Wrobel A."/>
            <person name="Rasinkangas P."/>
            <person name="Parkhill J."/>
            <person name="Rea M.C."/>
            <person name="O'Sullivan O."/>
            <person name="Ritari J."/>
            <person name="Douillard F.P."/>
            <person name="Paul Ross R."/>
            <person name="Yang R."/>
            <person name="Briner A.E."/>
            <person name="Felis G.E."/>
            <person name="de Vos W.M."/>
            <person name="Barrangou R."/>
            <person name="Klaenhammer T.R."/>
            <person name="Caufield P.W."/>
            <person name="Cui Y."/>
            <person name="Zhang H."/>
            <person name="O'Toole P.W."/>
        </authorList>
    </citation>
    <scope>NUCLEOTIDE SEQUENCE [LARGE SCALE GENOMIC DNA]</scope>
    <source>
        <strain evidence="11 12">DSM 21116</strain>
    </source>
</reference>
<dbReference type="Gene3D" id="1.20.910.10">
    <property type="entry name" value="Heme oxygenase-like"/>
    <property type="match status" value="1"/>
</dbReference>
<evidence type="ECO:0000256" key="3">
    <source>
        <dbReference type="ARBA" id="ARBA00010264"/>
    </source>
</evidence>
<dbReference type="NCBIfam" id="TIGR04306">
    <property type="entry name" value="salvage_TenA"/>
    <property type="match status" value="1"/>
</dbReference>
<comment type="subunit">
    <text evidence="4">Homotetramer.</text>
</comment>
<sequence length="243" mass="28494">MEKRRDVMLFSKELISSATPIMTAIHQHPFVQGIGDGFVEDAALISYVEQDYRYLTEFIKIYAGVVTKLNDRLEMKYFTNSMDFILNSESHPHHIFCDIAGVKYESLQHAQPSPKAYLYESHMHRAVQTGSILNILCAFQPCPWTYSEIADKLVKEHKNSNDNPFKEWIEFYHTNQSQSPEEKTFTEKFFNWIDKLAANASPKELKTAKKFFLISCELEFEFWEQAFYQQNWRFANLIGNTNE</sequence>
<dbReference type="GO" id="GO:0050334">
    <property type="term" value="F:thiaminase activity"/>
    <property type="evidence" value="ECO:0007669"/>
    <property type="project" value="UniProtKB-EC"/>
</dbReference>
<evidence type="ECO:0000313" key="11">
    <source>
        <dbReference type="EMBL" id="KRM92081.1"/>
    </source>
</evidence>
<comment type="similarity">
    <text evidence="3 9">Belongs to the TenA family.</text>
</comment>
<dbReference type="PATRIC" id="fig|1423729.3.peg.263"/>
<dbReference type="InterPro" id="IPR050967">
    <property type="entry name" value="Thiamine_Salvage_TenA"/>
</dbReference>
<evidence type="ECO:0000256" key="4">
    <source>
        <dbReference type="ARBA" id="ARBA00011881"/>
    </source>
</evidence>
<dbReference type="PANTHER" id="PTHR43198">
    <property type="entry name" value="BIFUNCTIONAL TH2 PROTEIN"/>
    <property type="match status" value="1"/>
</dbReference>
<evidence type="ECO:0000256" key="8">
    <source>
        <dbReference type="ARBA" id="ARBA00048337"/>
    </source>
</evidence>
<comment type="catalytic activity">
    <reaction evidence="8 9">
        <text>thiamine + H2O = 5-(2-hydroxyethyl)-4-methylthiazole + 4-amino-5-hydroxymethyl-2-methylpyrimidine + H(+)</text>
        <dbReference type="Rhea" id="RHEA:17509"/>
        <dbReference type="ChEBI" id="CHEBI:15377"/>
        <dbReference type="ChEBI" id="CHEBI:15378"/>
        <dbReference type="ChEBI" id="CHEBI:16892"/>
        <dbReference type="ChEBI" id="CHEBI:17957"/>
        <dbReference type="ChEBI" id="CHEBI:18385"/>
        <dbReference type="EC" id="3.5.99.2"/>
    </reaction>
</comment>
<dbReference type="Pfam" id="PF03070">
    <property type="entry name" value="TENA_THI-4"/>
    <property type="match status" value="1"/>
</dbReference>
<dbReference type="InterPro" id="IPR027574">
    <property type="entry name" value="Thiaminase_II"/>
</dbReference>
<dbReference type="AlphaFoldDB" id="A0A0R2CKH1"/>
<evidence type="ECO:0000256" key="2">
    <source>
        <dbReference type="ARBA" id="ARBA00004948"/>
    </source>
</evidence>
<dbReference type="GO" id="GO:0009229">
    <property type="term" value="P:thiamine diphosphate biosynthetic process"/>
    <property type="evidence" value="ECO:0007669"/>
    <property type="project" value="UniProtKB-UniPathway"/>
</dbReference>
<dbReference type="STRING" id="1423729.FC80_GL000262"/>
<proteinExistence type="inferred from homology"/>
<evidence type="ECO:0000256" key="7">
    <source>
        <dbReference type="ARBA" id="ARBA00022977"/>
    </source>
</evidence>
<gene>
    <name evidence="11" type="ORF">FC80_GL000262</name>
</gene>
<comment type="catalytic activity">
    <reaction evidence="1 9">
        <text>4-amino-5-aminomethyl-2-methylpyrimidine + H2O = 4-amino-5-hydroxymethyl-2-methylpyrimidine + NH4(+)</text>
        <dbReference type="Rhea" id="RHEA:31799"/>
        <dbReference type="ChEBI" id="CHEBI:15377"/>
        <dbReference type="ChEBI" id="CHEBI:16892"/>
        <dbReference type="ChEBI" id="CHEBI:28938"/>
        <dbReference type="ChEBI" id="CHEBI:63416"/>
        <dbReference type="EC" id="3.5.99.2"/>
    </reaction>
</comment>
<evidence type="ECO:0000259" key="10">
    <source>
        <dbReference type="Pfam" id="PF03070"/>
    </source>
</evidence>
<evidence type="ECO:0000256" key="5">
    <source>
        <dbReference type="ARBA" id="ARBA00012684"/>
    </source>
</evidence>
<comment type="pathway">
    <text evidence="2 9">Cofactor biosynthesis; thiamine diphosphate biosynthesis.</text>
</comment>
<dbReference type="InterPro" id="IPR004305">
    <property type="entry name" value="Thiaminase-2/PQQC"/>
</dbReference>
<keyword evidence="7 9" id="KW-0784">Thiamine biosynthesis</keyword>
<dbReference type="SUPFAM" id="SSF48613">
    <property type="entry name" value="Heme oxygenase-like"/>
    <property type="match status" value="1"/>
</dbReference>